<dbReference type="RefSeq" id="WP_217066030.1">
    <property type="nucleotide sequence ID" value="NZ_JAHQCS010000088.1"/>
</dbReference>
<comment type="caution">
    <text evidence="9">The sequence shown here is derived from an EMBL/GenBank/DDBJ whole genome shotgun (WGS) entry which is preliminary data.</text>
</comment>
<feature type="domain" description="Aminotransferase class V" evidence="8">
    <location>
        <begin position="4"/>
        <end position="366"/>
    </location>
</feature>
<keyword evidence="6" id="KW-0411">Iron-sulfur</keyword>
<comment type="similarity">
    <text evidence="7">Belongs to the class-V pyridoxal-phosphate-dependent aminotransferase family.</text>
</comment>
<dbReference type="NCBIfam" id="NF002806">
    <property type="entry name" value="PRK02948.1"/>
    <property type="match status" value="1"/>
</dbReference>
<keyword evidence="2" id="KW-0808">Transferase</keyword>
<dbReference type="PIRSF" id="PIRSF005572">
    <property type="entry name" value="NifS"/>
    <property type="match status" value="1"/>
</dbReference>
<sequence length="379" mass="41142">MEPIYLDYNASTPIAPEVQAAMLPFFHSNYGNPSALHFAGAEGKKALEKARKQVASLIHCSPGEIIFTSGGSESNNHVVKGVFESFGKKGAHLITTKIEHPAILNPCSYIERHGATITFVDVDQYGLVNPADIEKVITDETILISVMHSNNEVGTIQPIEEIGIIAKKHNILFHTDASQSVGKVPLDVDKLNVDFLTIAGHKVYAPKGVGALYIRDGIAIEPLVHGAGHENGRRAGTENVVFAVGLGKACELGLTKLEEGGNTKIGELRDYFWQELQHHFKGTISLNGHPDFRLPNTLNINFINQIGQEVLDLIPEVAASTGSACHSGEVKLSPVLQAMGVREEEGKGAVRFSLGRSTTKEEIDQVVRRLQEVKARYSS</sequence>
<name>A0ABS6JE21_9BACI</name>
<organism evidence="9 10">
    <name type="scientific">Evansella tamaricis</name>
    <dbReference type="NCBI Taxonomy" id="2069301"/>
    <lineage>
        <taxon>Bacteria</taxon>
        <taxon>Bacillati</taxon>
        <taxon>Bacillota</taxon>
        <taxon>Bacilli</taxon>
        <taxon>Bacillales</taxon>
        <taxon>Bacillaceae</taxon>
        <taxon>Evansella</taxon>
    </lineage>
</organism>
<evidence type="ECO:0000256" key="4">
    <source>
        <dbReference type="ARBA" id="ARBA00022898"/>
    </source>
</evidence>
<evidence type="ECO:0000256" key="5">
    <source>
        <dbReference type="ARBA" id="ARBA00023004"/>
    </source>
</evidence>
<keyword evidence="5" id="KW-0408">Iron</keyword>
<dbReference type="InterPro" id="IPR016454">
    <property type="entry name" value="Cysteine_dSase"/>
</dbReference>
<keyword evidence="10" id="KW-1185">Reference proteome</keyword>
<dbReference type="InterPro" id="IPR000192">
    <property type="entry name" value="Aminotrans_V_dom"/>
</dbReference>
<evidence type="ECO:0000259" key="8">
    <source>
        <dbReference type="Pfam" id="PF00266"/>
    </source>
</evidence>
<dbReference type="Proteomes" id="UP000784880">
    <property type="component" value="Unassembled WGS sequence"/>
</dbReference>
<dbReference type="EMBL" id="JAHQCS010000088">
    <property type="protein sequence ID" value="MBU9711914.1"/>
    <property type="molecule type" value="Genomic_DNA"/>
</dbReference>
<proteinExistence type="inferred from homology"/>
<gene>
    <name evidence="9" type="ORF">KS419_09205</name>
</gene>
<evidence type="ECO:0000256" key="7">
    <source>
        <dbReference type="RuleBase" id="RU004075"/>
    </source>
</evidence>
<evidence type="ECO:0000313" key="9">
    <source>
        <dbReference type="EMBL" id="MBU9711914.1"/>
    </source>
</evidence>
<evidence type="ECO:0000256" key="3">
    <source>
        <dbReference type="ARBA" id="ARBA00022723"/>
    </source>
</evidence>
<evidence type="ECO:0000256" key="2">
    <source>
        <dbReference type="ARBA" id="ARBA00022679"/>
    </source>
</evidence>
<dbReference type="PANTHER" id="PTHR11601:SF34">
    <property type="entry name" value="CYSTEINE DESULFURASE"/>
    <property type="match status" value="1"/>
</dbReference>
<protein>
    <submittedName>
        <fullName evidence="9">Cysteine desulfurase</fullName>
    </submittedName>
</protein>
<evidence type="ECO:0000256" key="1">
    <source>
        <dbReference type="ARBA" id="ARBA00001933"/>
    </source>
</evidence>
<accession>A0ABS6JE21</accession>
<keyword evidence="3" id="KW-0479">Metal-binding</keyword>
<dbReference type="PROSITE" id="PS00595">
    <property type="entry name" value="AA_TRANSFER_CLASS_5"/>
    <property type="match status" value="1"/>
</dbReference>
<comment type="cofactor">
    <cofactor evidence="1">
        <name>pyridoxal 5'-phosphate</name>
        <dbReference type="ChEBI" id="CHEBI:597326"/>
    </cofactor>
</comment>
<dbReference type="PANTHER" id="PTHR11601">
    <property type="entry name" value="CYSTEINE DESULFURYLASE FAMILY MEMBER"/>
    <property type="match status" value="1"/>
</dbReference>
<keyword evidence="4" id="KW-0663">Pyridoxal phosphate</keyword>
<reference evidence="9 10" key="1">
    <citation type="submission" date="2021-06" db="EMBL/GenBank/DDBJ databases">
        <title>Bacillus sp. RD4P76, an endophyte from a halophyte.</title>
        <authorList>
            <person name="Sun J.-Q."/>
        </authorList>
    </citation>
    <scope>NUCLEOTIDE SEQUENCE [LARGE SCALE GENOMIC DNA]</scope>
    <source>
        <strain evidence="9 10">CGMCC 1.15917</strain>
    </source>
</reference>
<evidence type="ECO:0000313" key="10">
    <source>
        <dbReference type="Proteomes" id="UP000784880"/>
    </source>
</evidence>
<dbReference type="Pfam" id="PF00266">
    <property type="entry name" value="Aminotran_5"/>
    <property type="match status" value="1"/>
</dbReference>
<dbReference type="InterPro" id="IPR020578">
    <property type="entry name" value="Aminotrans_V_PyrdxlP_BS"/>
</dbReference>
<evidence type="ECO:0000256" key="6">
    <source>
        <dbReference type="ARBA" id="ARBA00023014"/>
    </source>
</evidence>